<accession>A0A7K1GLM9</accession>
<feature type="transmembrane region" description="Helical" evidence="4">
    <location>
        <begin position="171"/>
        <end position="191"/>
    </location>
</feature>
<dbReference type="PANTHER" id="PTHR43280">
    <property type="entry name" value="ARAC-FAMILY TRANSCRIPTIONAL REGULATOR"/>
    <property type="match status" value="1"/>
</dbReference>
<keyword evidence="3" id="KW-0804">Transcription</keyword>
<keyword evidence="4" id="KW-0472">Membrane</keyword>
<dbReference type="PROSITE" id="PS00041">
    <property type="entry name" value="HTH_ARAC_FAMILY_1"/>
    <property type="match status" value="1"/>
</dbReference>
<feature type="transmembrane region" description="Helical" evidence="4">
    <location>
        <begin position="79"/>
        <end position="99"/>
    </location>
</feature>
<dbReference type="OrthoDB" id="5492415at2"/>
<dbReference type="InterPro" id="IPR018062">
    <property type="entry name" value="HTH_AraC-typ_CS"/>
</dbReference>
<organism evidence="6 7">
    <name type="scientific">Myroides pelagicus</name>
    <dbReference type="NCBI Taxonomy" id="270914"/>
    <lineage>
        <taxon>Bacteria</taxon>
        <taxon>Pseudomonadati</taxon>
        <taxon>Bacteroidota</taxon>
        <taxon>Flavobacteriia</taxon>
        <taxon>Flavobacteriales</taxon>
        <taxon>Flavobacteriaceae</taxon>
        <taxon>Myroides</taxon>
    </lineage>
</organism>
<dbReference type="Gene3D" id="1.10.10.60">
    <property type="entry name" value="Homeodomain-like"/>
    <property type="match status" value="1"/>
</dbReference>
<protein>
    <submittedName>
        <fullName evidence="6">Helix-turn-helix domain-containing protein</fullName>
    </submittedName>
</protein>
<proteinExistence type="predicted"/>
<feature type="transmembrane region" description="Helical" evidence="4">
    <location>
        <begin position="29"/>
        <end position="47"/>
    </location>
</feature>
<evidence type="ECO:0000313" key="7">
    <source>
        <dbReference type="Proteomes" id="UP000488936"/>
    </source>
</evidence>
<dbReference type="SMART" id="SM00342">
    <property type="entry name" value="HTH_ARAC"/>
    <property type="match status" value="1"/>
</dbReference>
<sequence>MFPTLLLLFTLLLIAYSYQKQKKEVDFRMLLLAAILTLNGALMYLAVSFGLQDEFALGLVFSFFSGGLLVYLIKGRAKYLFVHLYAAVLLTFLYVLAYLSSFDIEQVNKIGLITTGVMNISYASYGYVLLSRSSLKGSYRLLPTFYIVSQFVNSFLGVSFMFLSVELLSHITIYSVHILVVLFVSLLIYILNVVREVKSSDLTTDNGKEVGHLQRGGQEKQKQGERELKIVEIIPVVSSALPSKLTGEKSDENIRRALWEKVIEPQLYLIQGLTLARIATDVGLNQTELRAFFARSEAATFSNYINRFRIEHAVNLIKAEDESALSVERLAEASGFKSRTSFYRAFVHVMGFAPSEMMEN</sequence>
<dbReference type="PROSITE" id="PS01124">
    <property type="entry name" value="HTH_ARAC_FAMILY_2"/>
    <property type="match status" value="1"/>
</dbReference>
<keyword evidence="4" id="KW-0812">Transmembrane</keyword>
<dbReference type="InterPro" id="IPR018060">
    <property type="entry name" value="HTH_AraC"/>
</dbReference>
<dbReference type="PANTHER" id="PTHR43280:SF2">
    <property type="entry name" value="HTH-TYPE TRANSCRIPTIONAL REGULATOR EXSA"/>
    <property type="match status" value="1"/>
</dbReference>
<feature type="domain" description="HTH araC/xylS-type" evidence="5">
    <location>
        <begin position="252"/>
        <end position="360"/>
    </location>
</feature>
<keyword evidence="4" id="KW-1133">Transmembrane helix</keyword>
<evidence type="ECO:0000313" key="6">
    <source>
        <dbReference type="EMBL" id="MTH29726.1"/>
    </source>
</evidence>
<keyword evidence="1" id="KW-0805">Transcription regulation</keyword>
<evidence type="ECO:0000256" key="2">
    <source>
        <dbReference type="ARBA" id="ARBA00023125"/>
    </source>
</evidence>
<keyword evidence="7" id="KW-1185">Reference proteome</keyword>
<dbReference type="EMBL" id="WMJY01000013">
    <property type="protein sequence ID" value="MTH29726.1"/>
    <property type="molecule type" value="Genomic_DNA"/>
</dbReference>
<dbReference type="Proteomes" id="UP000488936">
    <property type="component" value="Unassembled WGS sequence"/>
</dbReference>
<evidence type="ECO:0000259" key="5">
    <source>
        <dbReference type="PROSITE" id="PS01124"/>
    </source>
</evidence>
<name>A0A7K1GLM9_9FLAO</name>
<reference evidence="6 7" key="1">
    <citation type="journal article" date="2006" name="Int. J. Syst. Evol. Microbiol.">
        <title>Myroides pelagicus sp. nov., isolated from seawater in Thailand.</title>
        <authorList>
            <person name="Yoon J."/>
            <person name="Maneerat S."/>
            <person name="Kawai F."/>
            <person name="Yokota A."/>
        </authorList>
    </citation>
    <scope>NUCLEOTIDE SEQUENCE [LARGE SCALE GENOMIC DNA]</scope>
    <source>
        <strain evidence="6 7">SM1T</strain>
    </source>
</reference>
<gene>
    <name evidence="6" type="ORF">GJV77_07320</name>
</gene>
<comment type="caution">
    <text evidence="6">The sequence shown here is derived from an EMBL/GenBank/DDBJ whole genome shotgun (WGS) entry which is preliminary data.</text>
</comment>
<feature type="transmembrane region" description="Helical" evidence="4">
    <location>
        <begin position="54"/>
        <end position="73"/>
    </location>
</feature>
<dbReference type="RefSeq" id="WP_155035722.1">
    <property type="nucleotide sequence ID" value="NZ_JBHTIG010000014.1"/>
</dbReference>
<dbReference type="InterPro" id="IPR009057">
    <property type="entry name" value="Homeodomain-like_sf"/>
</dbReference>
<feature type="transmembrane region" description="Helical" evidence="4">
    <location>
        <begin position="111"/>
        <end position="130"/>
    </location>
</feature>
<dbReference type="AlphaFoldDB" id="A0A7K1GLM9"/>
<keyword evidence="2" id="KW-0238">DNA-binding</keyword>
<dbReference type="Pfam" id="PF12833">
    <property type="entry name" value="HTH_18"/>
    <property type="match status" value="1"/>
</dbReference>
<dbReference type="GO" id="GO:0043565">
    <property type="term" value="F:sequence-specific DNA binding"/>
    <property type="evidence" value="ECO:0007669"/>
    <property type="project" value="InterPro"/>
</dbReference>
<evidence type="ECO:0000256" key="3">
    <source>
        <dbReference type="ARBA" id="ARBA00023163"/>
    </source>
</evidence>
<dbReference type="GO" id="GO:0003700">
    <property type="term" value="F:DNA-binding transcription factor activity"/>
    <property type="evidence" value="ECO:0007669"/>
    <property type="project" value="InterPro"/>
</dbReference>
<dbReference type="SUPFAM" id="SSF46689">
    <property type="entry name" value="Homeodomain-like"/>
    <property type="match status" value="1"/>
</dbReference>
<evidence type="ECO:0000256" key="1">
    <source>
        <dbReference type="ARBA" id="ARBA00023015"/>
    </source>
</evidence>
<evidence type="ECO:0000256" key="4">
    <source>
        <dbReference type="SAM" id="Phobius"/>
    </source>
</evidence>
<feature type="transmembrane region" description="Helical" evidence="4">
    <location>
        <begin position="142"/>
        <end position="164"/>
    </location>
</feature>